<feature type="region of interest" description="Disordered" evidence="1">
    <location>
        <begin position="33"/>
        <end position="88"/>
    </location>
</feature>
<proteinExistence type="predicted"/>
<name>A0A2C6MDJ2_9FIRM</name>
<feature type="chain" id="PRO_5012880572" evidence="2">
    <location>
        <begin position="24"/>
        <end position="188"/>
    </location>
</feature>
<sequence length="188" mass="19737">MKRLLSIMVIICLFLTVTSPAIAKKSGGFKSGGFSKPKTTTTDSAPAGSSKDSGGADSTQSTTGGTTKSATDAGTGDKIPYTNLPSSKMTSGADAAATIGKSNLSGFRPSFFPFSGNFWMWMFLMNSFGHSQPAVAQTEAGGQGTQETETGENQQGIYTPAWGITGLPTRWPISFPLPSWWRSLLCLS</sequence>
<protein>
    <submittedName>
        <fullName evidence="3">Uncharacterized protein</fullName>
    </submittedName>
</protein>
<dbReference type="EMBL" id="AWQQ01000095">
    <property type="protein sequence ID" value="PHJ37356.1"/>
    <property type="molecule type" value="Genomic_DNA"/>
</dbReference>
<evidence type="ECO:0000256" key="1">
    <source>
        <dbReference type="SAM" id="MobiDB-lite"/>
    </source>
</evidence>
<evidence type="ECO:0000256" key="2">
    <source>
        <dbReference type="SAM" id="SignalP"/>
    </source>
</evidence>
<dbReference type="Proteomes" id="UP000222564">
    <property type="component" value="Unassembled WGS sequence"/>
</dbReference>
<feature type="region of interest" description="Disordered" evidence="1">
    <location>
        <begin position="135"/>
        <end position="155"/>
    </location>
</feature>
<evidence type="ECO:0000313" key="4">
    <source>
        <dbReference type="Proteomes" id="UP000222564"/>
    </source>
</evidence>
<feature type="compositionally biased region" description="Low complexity" evidence="1">
    <location>
        <begin position="43"/>
        <end position="77"/>
    </location>
</feature>
<keyword evidence="2" id="KW-0732">Signal</keyword>
<reference evidence="3 4" key="1">
    <citation type="submission" date="2013-09" db="EMBL/GenBank/DDBJ databases">
        <title>Biodegradation of hydrocarbons in the deep terrestrial subsurface : characterization of a microbial consortium composed of two Desulfotomaculum species originating from a deep geological formation.</title>
        <authorList>
            <person name="Aullo T."/>
            <person name="Berlendis S."/>
            <person name="Lascourreges J.-F."/>
            <person name="Dessort D."/>
            <person name="Saint-Laurent S."/>
            <person name="Schraauwers B."/>
            <person name="Mas J."/>
            <person name="Magot M."/>
            <person name="Ranchou-Peyruse A."/>
        </authorList>
    </citation>
    <scope>NUCLEOTIDE SEQUENCE [LARGE SCALE GENOMIC DNA]</scope>
    <source>
        <strain evidence="3 4">Bs107</strain>
    </source>
</reference>
<feature type="compositionally biased region" description="Low complexity" evidence="1">
    <location>
        <begin position="137"/>
        <end position="155"/>
    </location>
</feature>
<evidence type="ECO:0000313" key="3">
    <source>
        <dbReference type="EMBL" id="PHJ37356.1"/>
    </source>
</evidence>
<dbReference type="RefSeq" id="WP_099083842.1">
    <property type="nucleotide sequence ID" value="NZ_AWQQ01000095.1"/>
</dbReference>
<dbReference type="OrthoDB" id="9838256at2"/>
<accession>A0A2C6MDJ2</accession>
<gene>
    <name evidence="3" type="ORF">P378_16940</name>
</gene>
<keyword evidence="4" id="KW-1185">Reference proteome</keyword>
<organism evidence="3 4">
    <name type="scientific">Desulforamulus profundi</name>
    <dbReference type="NCBI Taxonomy" id="1383067"/>
    <lineage>
        <taxon>Bacteria</taxon>
        <taxon>Bacillati</taxon>
        <taxon>Bacillota</taxon>
        <taxon>Clostridia</taxon>
        <taxon>Eubacteriales</taxon>
        <taxon>Peptococcaceae</taxon>
        <taxon>Desulforamulus</taxon>
    </lineage>
</organism>
<dbReference type="AlphaFoldDB" id="A0A2C6MDJ2"/>
<feature type="signal peptide" evidence="2">
    <location>
        <begin position="1"/>
        <end position="23"/>
    </location>
</feature>
<comment type="caution">
    <text evidence="3">The sequence shown here is derived from an EMBL/GenBank/DDBJ whole genome shotgun (WGS) entry which is preliminary data.</text>
</comment>